<accession>A0A7R8H446</accession>
<keyword evidence="3" id="KW-1185">Reference proteome</keyword>
<feature type="region of interest" description="Disordered" evidence="1">
    <location>
        <begin position="109"/>
        <end position="129"/>
    </location>
</feature>
<sequence>MGQVTIHVCSSLDQLSGPLYNRLSLFPKSSHTSITVYASRQPFLHSNSHSVPYPFPIQTSTPGPIVVVTPVPVYVSPDSHFKSQMDTFSSSSNTGTNFNNDQFGNNFLNGKVQSTSSTRSPSRFDKKSSDRFSNNQILMILGFLLGSSFGSKYQHPLLSYPSFFNPTHLTPQLQYYASPQSYLHSNSHLVPYPFLIQTSTSRPIIVATQVPVFVTPESLFNSQRDTFSSGSSTGTNFNNEQFDNNFLNGKVRSSSSTRVPSRFTSN</sequence>
<dbReference type="EMBL" id="HG994593">
    <property type="protein sequence ID" value="CAF2851530.1"/>
    <property type="molecule type" value="Genomic_DNA"/>
</dbReference>
<evidence type="ECO:0000313" key="3">
    <source>
        <dbReference type="Proteomes" id="UP000675881"/>
    </source>
</evidence>
<organism evidence="2 3">
    <name type="scientific">Lepeophtheirus salmonis</name>
    <name type="common">Salmon louse</name>
    <name type="synonym">Caligus salmonis</name>
    <dbReference type="NCBI Taxonomy" id="72036"/>
    <lineage>
        <taxon>Eukaryota</taxon>
        <taxon>Metazoa</taxon>
        <taxon>Ecdysozoa</taxon>
        <taxon>Arthropoda</taxon>
        <taxon>Crustacea</taxon>
        <taxon>Multicrustacea</taxon>
        <taxon>Hexanauplia</taxon>
        <taxon>Copepoda</taxon>
        <taxon>Siphonostomatoida</taxon>
        <taxon>Caligidae</taxon>
        <taxon>Lepeophtheirus</taxon>
    </lineage>
</organism>
<feature type="compositionally biased region" description="Polar residues" evidence="1">
    <location>
        <begin position="109"/>
        <end position="121"/>
    </location>
</feature>
<dbReference type="Proteomes" id="UP000675881">
    <property type="component" value="Chromosome 14"/>
</dbReference>
<gene>
    <name evidence="2" type="ORF">LSAA_4677</name>
</gene>
<proteinExistence type="predicted"/>
<reference evidence="2" key="1">
    <citation type="submission" date="2021-02" db="EMBL/GenBank/DDBJ databases">
        <authorList>
            <person name="Bekaert M."/>
        </authorList>
    </citation>
    <scope>NUCLEOTIDE SEQUENCE</scope>
    <source>
        <strain evidence="2">IoA-00</strain>
    </source>
</reference>
<name>A0A7R8H446_LEPSM</name>
<dbReference type="AlphaFoldDB" id="A0A7R8H446"/>
<protein>
    <submittedName>
        <fullName evidence="2">(salmon louse) hypothetical protein</fullName>
    </submittedName>
</protein>
<evidence type="ECO:0000256" key="1">
    <source>
        <dbReference type="SAM" id="MobiDB-lite"/>
    </source>
</evidence>
<evidence type="ECO:0000313" key="2">
    <source>
        <dbReference type="EMBL" id="CAF2851530.1"/>
    </source>
</evidence>